<dbReference type="SUPFAM" id="SSF54826">
    <property type="entry name" value="Enolase N-terminal domain-like"/>
    <property type="match status" value="1"/>
</dbReference>
<keyword evidence="8" id="KW-0460">Magnesium</keyword>
<dbReference type="RefSeq" id="WP_393170360.1">
    <property type="nucleotide sequence ID" value="NZ_JBICRM010000018.1"/>
</dbReference>
<evidence type="ECO:0000256" key="2">
    <source>
        <dbReference type="ARBA" id="ARBA00001946"/>
    </source>
</evidence>
<protein>
    <recommendedName>
        <fullName evidence="6">methylaspartate ammonia-lyase</fullName>
        <ecNumber evidence="6">4.3.1.2</ecNumber>
    </recommendedName>
</protein>
<dbReference type="InterPro" id="IPR006395">
    <property type="entry name" value="Me_Asp_am_lyase"/>
</dbReference>
<proteinExistence type="inferred from homology"/>
<evidence type="ECO:0000256" key="8">
    <source>
        <dbReference type="ARBA" id="ARBA00022842"/>
    </source>
</evidence>
<dbReference type="GO" id="GO:0050096">
    <property type="term" value="F:methylaspartate ammonia-lyase activity"/>
    <property type="evidence" value="ECO:0007669"/>
    <property type="project" value="UniProtKB-EC"/>
</dbReference>
<gene>
    <name evidence="12" type="ORF">ACFLIM_27815</name>
</gene>
<evidence type="ECO:0000313" key="13">
    <source>
        <dbReference type="Proteomes" id="UP001603978"/>
    </source>
</evidence>
<comment type="catalytic activity">
    <reaction evidence="1">
        <text>(2S,3S)-3-methyl-L-aspartate = mesaconate + NH4(+)</text>
        <dbReference type="Rhea" id="RHEA:12829"/>
        <dbReference type="ChEBI" id="CHEBI:28938"/>
        <dbReference type="ChEBI" id="CHEBI:36986"/>
        <dbReference type="ChEBI" id="CHEBI:58724"/>
        <dbReference type="EC" id="4.3.1.2"/>
    </reaction>
</comment>
<evidence type="ECO:0000259" key="10">
    <source>
        <dbReference type="Pfam" id="PF05034"/>
    </source>
</evidence>
<comment type="pathway">
    <text evidence="3">Amino-acid degradation; L-glutamate degradation via mesaconate pathway; acetate and pyruvate from L-glutamate: step 2/4.</text>
</comment>
<dbReference type="InterPro" id="IPR029017">
    <property type="entry name" value="Enolase-like_N"/>
</dbReference>
<dbReference type="InterPro" id="IPR022662">
    <property type="entry name" value="MeAsp_NH4-lyase_C"/>
</dbReference>
<dbReference type="PIRSF" id="PIRSF017107">
    <property type="entry name" value="MAL"/>
    <property type="match status" value="1"/>
</dbReference>
<evidence type="ECO:0000256" key="3">
    <source>
        <dbReference type="ARBA" id="ARBA00004675"/>
    </source>
</evidence>
<keyword evidence="13" id="KW-1185">Reference proteome</keyword>
<dbReference type="EMBL" id="JBICRM010000018">
    <property type="protein sequence ID" value="MFG1707007.1"/>
    <property type="molecule type" value="Genomic_DNA"/>
</dbReference>
<dbReference type="SFLD" id="SFLDG00151">
    <property type="entry name" value="methylaspartate_ammonia-lyase"/>
    <property type="match status" value="1"/>
</dbReference>
<comment type="caution">
    <text evidence="12">The sequence shown here is derived from an EMBL/GenBank/DDBJ whole genome shotgun (WGS) entry which is preliminary data.</text>
</comment>
<dbReference type="SFLD" id="SFLDS00001">
    <property type="entry name" value="Enolase"/>
    <property type="match status" value="1"/>
</dbReference>
<dbReference type="InterPro" id="IPR022665">
    <property type="entry name" value="MeAsp_NH4-lyase_N"/>
</dbReference>
<evidence type="ECO:0000259" key="11">
    <source>
        <dbReference type="Pfam" id="PF07476"/>
    </source>
</evidence>
<dbReference type="SFLD" id="SFLDF00007">
    <property type="entry name" value="methylaspartate_ammonia-lyase"/>
    <property type="match status" value="1"/>
</dbReference>
<feature type="domain" description="Methylaspartate ammonia-lyase C-terminal" evidence="11">
    <location>
        <begin position="164"/>
        <end position="409"/>
    </location>
</feature>
<comment type="subunit">
    <text evidence="5">Homodimer.</text>
</comment>
<keyword evidence="9 12" id="KW-0456">Lyase</keyword>
<keyword evidence="7" id="KW-0479">Metal-binding</keyword>
<feature type="domain" description="Methylaspartate ammonia-lyase N-terminal" evidence="10">
    <location>
        <begin position="1"/>
        <end position="158"/>
    </location>
</feature>
<evidence type="ECO:0000313" key="12">
    <source>
        <dbReference type="EMBL" id="MFG1707007.1"/>
    </source>
</evidence>
<dbReference type="Proteomes" id="UP001603978">
    <property type="component" value="Unassembled WGS sequence"/>
</dbReference>
<name>A0ABW7AI74_9ACTN</name>
<comment type="similarity">
    <text evidence="4">Belongs to the methylaspartate ammonia-lyase family.</text>
</comment>
<reference evidence="12 13" key="1">
    <citation type="submission" date="2024-10" db="EMBL/GenBank/DDBJ databases">
        <authorList>
            <person name="Topkara A.R."/>
            <person name="Saygin H."/>
        </authorList>
    </citation>
    <scope>NUCLEOTIDE SEQUENCE [LARGE SCALE GENOMIC DNA]</scope>
    <source>
        <strain evidence="12 13">M3C6</strain>
    </source>
</reference>
<dbReference type="Pfam" id="PF05034">
    <property type="entry name" value="MAAL_N"/>
    <property type="match status" value="1"/>
</dbReference>
<organism evidence="12 13">
    <name type="scientific">Nonomuraea marmarensis</name>
    <dbReference type="NCBI Taxonomy" id="3351344"/>
    <lineage>
        <taxon>Bacteria</taxon>
        <taxon>Bacillati</taxon>
        <taxon>Actinomycetota</taxon>
        <taxon>Actinomycetes</taxon>
        <taxon>Streptosporangiales</taxon>
        <taxon>Streptosporangiaceae</taxon>
        <taxon>Nonomuraea</taxon>
    </lineage>
</organism>
<dbReference type="Gene3D" id="3.20.20.120">
    <property type="entry name" value="Enolase-like C-terminal domain"/>
    <property type="match status" value="1"/>
</dbReference>
<dbReference type="Pfam" id="PF07476">
    <property type="entry name" value="MAAL_C"/>
    <property type="match status" value="1"/>
</dbReference>
<evidence type="ECO:0000256" key="1">
    <source>
        <dbReference type="ARBA" id="ARBA00000789"/>
    </source>
</evidence>
<dbReference type="Gene3D" id="3.30.390.10">
    <property type="entry name" value="Enolase-like, N-terminal domain"/>
    <property type="match status" value="1"/>
</dbReference>
<dbReference type="NCBIfam" id="TIGR01502">
    <property type="entry name" value="B_methylAsp_ase"/>
    <property type="match status" value="1"/>
</dbReference>
<dbReference type="SUPFAM" id="SSF51604">
    <property type="entry name" value="Enolase C-terminal domain-like"/>
    <property type="match status" value="1"/>
</dbReference>
<evidence type="ECO:0000256" key="6">
    <source>
        <dbReference type="ARBA" id="ARBA00012993"/>
    </source>
</evidence>
<evidence type="ECO:0000256" key="4">
    <source>
        <dbReference type="ARBA" id="ARBA00009954"/>
    </source>
</evidence>
<dbReference type="PANTHER" id="PTHR48073:SF2">
    <property type="entry name" value="O-SUCCINYLBENZOATE SYNTHASE"/>
    <property type="match status" value="1"/>
</dbReference>
<evidence type="ECO:0000256" key="5">
    <source>
        <dbReference type="ARBA" id="ARBA00011738"/>
    </source>
</evidence>
<dbReference type="InterPro" id="IPR036849">
    <property type="entry name" value="Enolase-like_C_sf"/>
</dbReference>
<evidence type="ECO:0000256" key="9">
    <source>
        <dbReference type="ARBA" id="ARBA00023239"/>
    </source>
</evidence>
<accession>A0ABW7AI74</accession>
<sequence>MKIVDVLTQPARAGFFADDQAAIRAGAGHDGFAYTGDPLTRGFTAIRQAGAALSVLLLLEDGSVAYGDCAAVQYSGAGGRDPVFSAAAARRDVEEHLTPLLRGAELGSFRELAGRVEGCRTASGPLHTAVRYGVSQAVLDAVAQSRRLTMAEVVRDEYATGVDLAPVPMFAQTGDDRYANADKMILKRVDVLPHGLINNVETKLGRRGELLEEYVRWLVGRIARLRSDDAYEPRLHFDTYGTVGLAFGGDVEAVAGYLARLGDLAAPHELVVEHPIDAGDRESQIETYVRLRAALRRLGSPVKIVVDEWCNTLEDIEMFVEAGAADVIHVKTPDLGGIGNTIEALLLVRDRGLVAYCGGTCNETDRSAQVSAHVAMACGAGQVLAKPGMGVDEGLMIVGNEMARVAALAAARRSGGAVTARAGREVLS</sequence>
<dbReference type="PANTHER" id="PTHR48073">
    <property type="entry name" value="O-SUCCINYLBENZOATE SYNTHASE-RELATED"/>
    <property type="match status" value="1"/>
</dbReference>
<evidence type="ECO:0000256" key="7">
    <source>
        <dbReference type="ARBA" id="ARBA00022723"/>
    </source>
</evidence>
<comment type="cofactor">
    <cofactor evidence="2">
        <name>Mg(2+)</name>
        <dbReference type="ChEBI" id="CHEBI:18420"/>
    </cofactor>
</comment>
<dbReference type="EC" id="4.3.1.2" evidence="6"/>